<evidence type="ECO:0000313" key="1">
    <source>
        <dbReference type="EMBL" id="AFP20395.1"/>
    </source>
</evidence>
<sequence length="46" mass="5011">MVAVGGLLIFVINKLFRGCIECRCHLPSGVVANCGWCQKNVALYDV</sequence>
<protein>
    <submittedName>
        <fullName evidence="1">Uncharacterized protein</fullName>
    </submittedName>
</protein>
<reference evidence="1 2" key="1">
    <citation type="journal article" date="2003" name="Science">
        <title>Genome of Geobacter sulfurreducens: metal reduction in subsurface environments.</title>
        <authorList>
            <person name="Methe B.A."/>
            <person name="Nelson K.E."/>
            <person name="Eisen J.A."/>
            <person name="Paulsen I.T."/>
            <person name="Nelson W."/>
            <person name="Heidelberg J.F."/>
            <person name="Wu D."/>
            <person name="Wu M."/>
            <person name="Ward N."/>
            <person name="Beanan M.J."/>
            <person name="Dodson R.J."/>
            <person name="Madupu R."/>
            <person name="Brinkac L.M."/>
            <person name="Daugherty S.C."/>
            <person name="DeBoy R.T."/>
            <person name="Durkin A.S."/>
            <person name="Gwinn M."/>
            <person name="Kolonay J.F."/>
            <person name="Sullivan S.A."/>
            <person name="Haft D.H."/>
            <person name="Selengut J."/>
            <person name="Davidsen T.M."/>
            <person name="Zafar N."/>
            <person name="White O."/>
            <person name="Tran B."/>
            <person name="Romero C."/>
            <person name="Forberger H.A."/>
            <person name="Weidman J."/>
            <person name="Khouri H."/>
            <person name="Feldblyum T.V."/>
            <person name="Utterback T.R."/>
            <person name="Van Aken S.E."/>
            <person name="Lovley D.R."/>
            <person name="Fraser C.M."/>
        </authorList>
    </citation>
    <scope>NUCLEOTIDE SEQUENCE [LARGE SCALE GENOMIC DNA]</scope>
    <source>
        <strain evidence="2">ATCC 51573 / DSM 12127 / PCA</strain>
    </source>
</reference>
<name>I7EP12_GEOSL</name>
<dbReference type="EnsemblBacteria" id="AFP20395">
    <property type="protein sequence ID" value="AFP20395"/>
    <property type="gene ID" value="GSU3490"/>
</dbReference>
<dbReference type="HOGENOM" id="CLU_3184176_0_0_7"/>
<dbReference type="KEGG" id="gsu:GSU3490"/>
<gene>
    <name evidence="1" type="ordered locus">GSU3490</name>
</gene>
<keyword evidence="2" id="KW-1185">Reference proteome</keyword>
<evidence type="ECO:0000313" key="2">
    <source>
        <dbReference type="Proteomes" id="UP000000577"/>
    </source>
</evidence>
<organism evidence="1 2">
    <name type="scientific">Geobacter sulfurreducens (strain ATCC 51573 / DSM 12127 / PCA)</name>
    <dbReference type="NCBI Taxonomy" id="243231"/>
    <lineage>
        <taxon>Bacteria</taxon>
        <taxon>Pseudomonadati</taxon>
        <taxon>Thermodesulfobacteriota</taxon>
        <taxon>Desulfuromonadia</taxon>
        <taxon>Geobacterales</taxon>
        <taxon>Geobacteraceae</taxon>
        <taxon>Geobacter</taxon>
    </lineage>
</organism>
<dbReference type="STRING" id="243231.GSU3490"/>
<proteinExistence type="predicted"/>
<dbReference type="Proteomes" id="UP000000577">
    <property type="component" value="Chromosome"/>
</dbReference>
<reference evidence="1 2" key="2">
    <citation type="journal article" date="2012" name="BMC Genomics">
        <title>Comparative genomic analysis of Geobacter sulfurreducens KN400, a strain with enhanced capacity for extracellular electron transfer and electricity production.</title>
        <authorList>
            <person name="Butler J.E."/>
            <person name="Young N.D."/>
            <person name="Aklujkar M."/>
            <person name="Lovley D.R."/>
        </authorList>
    </citation>
    <scope>NUCLEOTIDE SEQUENCE [LARGE SCALE GENOMIC DNA]</scope>
    <source>
        <strain evidence="2">ATCC 51573 / DSM 12127 / PCA</strain>
    </source>
</reference>
<dbReference type="EMBL" id="AE017180">
    <property type="protein sequence ID" value="AFP20395.1"/>
    <property type="molecule type" value="Genomic_DNA"/>
</dbReference>
<accession>I7EP12</accession>
<dbReference type="AlphaFoldDB" id="I7EP12"/>
<dbReference type="InParanoid" id="I7EP12"/>
<dbReference type="OrthoDB" id="9937625at2"/>